<sequence length="169" mass="18582">MHTTWIKNRLGKGIAAVALAAGIGALQTVSAQAAPDPTYWTFGDSTFERCLTGGKIDGATSRVFLTKCNGSNFQKWDWRGDDPDYYPHEQLQNKATGLCLATDNESMENNAVWASRCEWRKGMRFHYDDAGHTLCPALTNYSTCLVARPNGAVYGTSSGGAYEWWGSRV</sequence>
<feature type="signal peptide" evidence="1">
    <location>
        <begin position="1"/>
        <end position="33"/>
    </location>
</feature>
<dbReference type="PROSITE" id="PS50231">
    <property type="entry name" value="RICIN_B_LECTIN"/>
    <property type="match status" value="1"/>
</dbReference>
<evidence type="ECO:0000313" key="3">
    <source>
        <dbReference type="Proteomes" id="UP000483802"/>
    </source>
</evidence>
<dbReference type="AlphaFoldDB" id="A0A6L6WZS4"/>
<dbReference type="SUPFAM" id="SSF50370">
    <property type="entry name" value="Ricin B-like lectins"/>
    <property type="match status" value="1"/>
</dbReference>
<dbReference type="Gene3D" id="2.80.10.50">
    <property type="match status" value="1"/>
</dbReference>
<keyword evidence="3" id="KW-1185">Reference proteome</keyword>
<proteinExistence type="predicted"/>
<evidence type="ECO:0000313" key="2">
    <source>
        <dbReference type="EMBL" id="MVO86996.1"/>
    </source>
</evidence>
<dbReference type="EMBL" id="WPNZ01000010">
    <property type="protein sequence ID" value="MVO86996.1"/>
    <property type="molecule type" value="Genomic_DNA"/>
</dbReference>
<feature type="chain" id="PRO_5026902923" evidence="1">
    <location>
        <begin position="34"/>
        <end position="169"/>
    </location>
</feature>
<evidence type="ECO:0000256" key="1">
    <source>
        <dbReference type="SAM" id="SignalP"/>
    </source>
</evidence>
<gene>
    <name evidence="2" type="ORF">GPA10_20080</name>
</gene>
<accession>A0A6L6WZS4</accession>
<reference evidence="2 3" key="1">
    <citation type="submission" date="2019-11" db="EMBL/GenBank/DDBJ databases">
        <title>Streptomyces typhae sp. nov., a novel endophytic actinomycete isolated from the root of cattail pollen (Typha angustifolia L.).</title>
        <authorList>
            <person name="Peng C."/>
        </authorList>
    </citation>
    <scope>NUCLEOTIDE SEQUENCE [LARGE SCALE GENOMIC DNA]</scope>
    <source>
        <strain evidence="3">p1417</strain>
    </source>
</reference>
<dbReference type="InterPro" id="IPR035992">
    <property type="entry name" value="Ricin_B-like_lectins"/>
</dbReference>
<comment type="caution">
    <text evidence="2">The sequence shown here is derived from an EMBL/GenBank/DDBJ whole genome shotgun (WGS) entry which is preliminary data.</text>
</comment>
<dbReference type="RefSeq" id="WP_157166675.1">
    <property type="nucleotide sequence ID" value="NZ_WPNZ01000010.1"/>
</dbReference>
<name>A0A6L6WZS4_9ACTN</name>
<dbReference type="Proteomes" id="UP000483802">
    <property type="component" value="Unassembled WGS sequence"/>
</dbReference>
<organism evidence="2 3">
    <name type="scientific">Streptomyces typhae</name>
    <dbReference type="NCBI Taxonomy" id="2681492"/>
    <lineage>
        <taxon>Bacteria</taxon>
        <taxon>Bacillati</taxon>
        <taxon>Actinomycetota</taxon>
        <taxon>Actinomycetes</taxon>
        <taxon>Kitasatosporales</taxon>
        <taxon>Streptomycetaceae</taxon>
        <taxon>Streptomyces</taxon>
    </lineage>
</organism>
<keyword evidence="1" id="KW-0732">Signal</keyword>
<protein>
    <submittedName>
        <fullName evidence="2">Uncharacterized protein</fullName>
    </submittedName>
</protein>